<proteinExistence type="predicted"/>
<dbReference type="InterPro" id="IPR017871">
    <property type="entry name" value="ABC_transporter-like_CS"/>
</dbReference>
<organism evidence="7 8">
    <name type="scientific">Caballeronia hypogeia</name>
    <dbReference type="NCBI Taxonomy" id="1777140"/>
    <lineage>
        <taxon>Bacteria</taxon>
        <taxon>Pseudomonadati</taxon>
        <taxon>Pseudomonadota</taxon>
        <taxon>Betaproteobacteria</taxon>
        <taxon>Burkholderiales</taxon>
        <taxon>Burkholderiaceae</taxon>
        <taxon>Caballeronia</taxon>
    </lineage>
</organism>
<dbReference type="Pfam" id="PF00005">
    <property type="entry name" value="ABC_tran"/>
    <property type="match status" value="1"/>
</dbReference>
<dbReference type="SMART" id="SM00382">
    <property type="entry name" value="AAA"/>
    <property type="match status" value="1"/>
</dbReference>
<dbReference type="GO" id="GO:0016887">
    <property type="term" value="F:ATP hydrolysis activity"/>
    <property type="evidence" value="ECO:0007669"/>
    <property type="project" value="InterPro"/>
</dbReference>
<dbReference type="PANTHER" id="PTHR42781">
    <property type="entry name" value="SPERMIDINE/PUTRESCINE IMPORT ATP-BINDING PROTEIN POTA"/>
    <property type="match status" value="1"/>
</dbReference>
<reference evidence="7" key="1">
    <citation type="submission" date="2016-01" db="EMBL/GenBank/DDBJ databases">
        <authorList>
            <person name="Peeters C."/>
        </authorList>
    </citation>
    <scope>NUCLEOTIDE SEQUENCE</scope>
    <source>
        <strain evidence="7">LMG 29322</strain>
    </source>
</reference>
<dbReference type="EMBL" id="FCOA02000006">
    <property type="protein sequence ID" value="SAK57960.1"/>
    <property type="molecule type" value="Genomic_DNA"/>
</dbReference>
<keyword evidence="3" id="KW-0997">Cell inner membrane</keyword>
<dbReference type="AlphaFoldDB" id="A0A158AJK5"/>
<evidence type="ECO:0000256" key="5">
    <source>
        <dbReference type="ARBA" id="ARBA00022840"/>
    </source>
</evidence>
<dbReference type="GO" id="GO:0022857">
    <property type="term" value="F:transmembrane transporter activity"/>
    <property type="evidence" value="ECO:0007669"/>
    <property type="project" value="InterPro"/>
</dbReference>
<dbReference type="Pfam" id="PF08402">
    <property type="entry name" value="TOBE_2"/>
    <property type="match status" value="1"/>
</dbReference>
<keyword evidence="4" id="KW-0547">Nucleotide-binding</keyword>
<dbReference type="InterPro" id="IPR008995">
    <property type="entry name" value="Mo/tungstate-bd_C_term_dom"/>
</dbReference>
<keyword evidence="3" id="KW-0472">Membrane</keyword>
<keyword evidence="8" id="KW-1185">Reference proteome</keyword>
<sequence length="375" mass="41272">MKSDQVIVSFRGVRKTYDGETLVVKSLDLDIYQGEFLTLLGPSGSGKTTCLMMLAGFEFPTGGEIWLDGKLLNKVPPHKRDIGMVFQNYALFPHLSVQQNVEYPLTVRKMSAEERAHRVNNALKMVRMESFAKRYPAQLSGGQQQRIALARALVFEPKLVLMDEPLGALDKQLREHMQIELKALHEKLGVTFVYVTHDQGEALTMSDRVAVFDKGIVQQLDTVDHLYEAPCNEFVANFIGDSNRLRGTIEQTQGDYCEIRLADGTRLSGLNVANAKPGASAIACIRPERMKLTQSNGHANGHGGNGGNGRSGINALSGEAKSLIYFGDHVRMRCGVREQDECFVKVPLGTAALDGFAPGLPVALEFAPEHLRVFA</sequence>
<comment type="caution">
    <text evidence="7">The sequence shown here is derived from an EMBL/GenBank/DDBJ whole genome shotgun (WGS) entry which is preliminary data.</text>
</comment>
<dbReference type="InterPro" id="IPR013611">
    <property type="entry name" value="Transp-assoc_OB_typ2"/>
</dbReference>
<dbReference type="InterPro" id="IPR003593">
    <property type="entry name" value="AAA+_ATPase"/>
</dbReference>
<dbReference type="STRING" id="1777140.AWB79_02467"/>
<evidence type="ECO:0000256" key="2">
    <source>
        <dbReference type="ARBA" id="ARBA00022475"/>
    </source>
</evidence>
<dbReference type="InterPro" id="IPR003439">
    <property type="entry name" value="ABC_transporter-like_ATP-bd"/>
</dbReference>
<evidence type="ECO:0000259" key="6">
    <source>
        <dbReference type="PROSITE" id="PS50893"/>
    </source>
</evidence>
<dbReference type="PANTHER" id="PTHR42781:SF6">
    <property type="entry name" value="SPERMIDINE_PUTRESCINE IMPORT ATP-BINDING PROTEIN POTA"/>
    <property type="match status" value="1"/>
</dbReference>
<dbReference type="FunFam" id="3.40.50.300:FF:000133">
    <property type="entry name" value="Spermidine/putrescine import ATP-binding protein PotA"/>
    <property type="match status" value="1"/>
</dbReference>
<dbReference type="SUPFAM" id="SSF52540">
    <property type="entry name" value="P-loop containing nucleoside triphosphate hydrolases"/>
    <property type="match status" value="1"/>
</dbReference>
<evidence type="ECO:0000313" key="7">
    <source>
        <dbReference type="EMBL" id="SAK57960.1"/>
    </source>
</evidence>
<keyword evidence="5" id="KW-0067">ATP-binding</keyword>
<dbReference type="PROSITE" id="PS50893">
    <property type="entry name" value="ABC_TRANSPORTER_2"/>
    <property type="match status" value="1"/>
</dbReference>
<protein>
    <submittedName>
        <fullName evidence="7">Spermidine/putrescine ABC transporter ATPase</fullName>
    </submittedName>
</protein>
<gene>
    <name evidence="7" type="ORF">AWB79_02467</name>
</gene>
<dbReference type="Gene3D" id="2.40.50.100">
    <property type="match status" value="1"/>
</dbReference>
<dbReference type="GO" id="GO:0005524">
    <property type="term" value="F:ATP binding"/>
    <property type="evidence" value="ECO:0007669"/>
    <property type="project" value="UniProtKB-KW"/>
</dbReference>
<evidence type="ECO:0000256" key="3">
    <source>
        <dbReference type="ARBA" id="ARBA00022519"/>
    </source>
</evidence>
<name>A0A158AJK5_9BURK</name>
<dbReference type="Proteomes" id="UP000054851">
    <property type="component" value="Unassembled WGS sequence"/>
</dbReference>
<dbReference type="SUPFAM" id="SSF50331">
    <property type="entry name" value="MOP-like"/>
    <property type="match status" value="1"/>
</dbReference>
<keyword evidence="1" id="KW-0813">Transport</keyword>
<dbReference type="PROSITE" id="PS00211">
    <property type="entry name" value="ABC_TRANSPORTER_1"/>
    <property type="match status" value="1"/>
</dbReference>
<dbReference type="InterPro" id="IPR027417">
    <property type="entry name" value="P-loop_NTPase"/>
</dbReference>
<evidence type="ECO:0000256" key="4">
    <source>
        <dbReference type="ARBA" id="ARBA00022741"/>
    </source>
</evidence>
<dbReference type="InterPro" id="IPR050093">
    <property type="entry name" value="ABC_SmlMolc_Importer"/>
</dbReference>
<feature type="domain" description="ABC transporter" evidence="6">
    <location>
        <begin position="8"/>
        <end position="239"/>
    </location>
</feature>
<dbReference type="GO" id="GO:0043190">
    <property type="term" value="C:ATP-binding cassette (ABC) transporter complex"/>
    <property type="evidence" value="ECO:0007669"/>
    <property type="project" value="InterPro"/>
</dbReference>
<evidence type="ECO:0000256" key="1">
    <source>
        <dbReference type="ARBA" id="ARBA00022448"/>
    </source>
</evidence>
<dbReference type="Gene3D" id="3.40.50.300">
    <property type="entry name" value="P-loop containing nucleotide triphosphate hydrolases"/>
    <property type="match status" value="1"/>
</dbReference>
<evidence type="ECO:0000313" key="8">
    <source>
        <dbReference type="Proteomes" id="UP000054851"/>
    </source>
</evidence>
<keyword evidence="2" id="KW-1003">Cell membrane</keyword>
<dbReference type="OrthoDB" id="5298774at2"/>
<dbReference type="GO" id="GO:0015847">
    <property type="term" value="P:putrescine transport"/>
    <property type="evidence" value="ECO:0007669"/>
    <property type="project" value="UniProtKB-ARBA"/>
</dbReference>
<accession>A0A158AJK5</accession>
<dbReference type="RefSeq" id="WP_061167701.1">
    <property type="nucleotide sequence ID" value="NZ_FCOA02000006.1"/>
</dbReference>